<keyword evidence="2" id="KW-1185">Reference proteome</keyword>
<dbReference type="STRING" id="1245528.M3K5V4"/>
<dbReference type="SUPFAM" id="SSF49764">
    <property type="entry name" value="HSP20-like chaperones"/>
    <property type="match status" value="1"/>
</dbReference>
<evidence type="ECO:0000313" key="1">
    <source>
        <dbReference type="EMBL" id="EMG50610.1"/>
    </source>
</evidence>
<evidence type="ECO:0008006" key="3">
    <source>
        <dbReference type="Google" id="ProtNLM"/>
    </source>
</evidence>
<organism evidence="1 2">
    <name type="scientific">Candida maltosa (strain Xu316)</name>
    <name type="common">Yeast</name>
    <dbReference type="NCBI Taxonomy" id="1245528"/>
    <lineage>
        <taxon>Eukaryota</taxon>
        <taxon>Fungi</taxon>
        <taxon>Dikarya</taxon>
        <taxon>Ascomycota</taxon>
        <taxon>Saccharomycotina</taxon>
        <taxon>Pichiomycetes</taxon>
        <taxon>Debaryomycetaceae</taxon>
        <taxon>Candida/Lodderomyces clade</taxon>
        <taxon>Candida</taxon>
    </lineage>
</organism>
<proteinExistence type="predicted"/>
<dbReference type="HOGENOM" id="CLU_114640_0_0_1"/>
<name>M3K5V4_CANMX</name>
<dbReference type="OrthoDB" id="1431247at2759"/>
<dbReference type="OMA" id="HSARTYH"/>
<accession>M3K5V4</accession>
<dbReference type="eggNOG" id="ENOG502RQBX">
    <property type="taxonomic scope" value="Eukaryota"/>
</dbReference>
<gene>
    <name evidence="1" type="ORF">G210_2086</name>
</gene>
<evidence type="ECO:0000313" key="2">
    <source>
        <dbReference type="Proteomes" id="UP000011777"/>
    </source>
</evidence>
<dbReference type="Proteomes" id="UP000011777">
    <property type="component" value="Unassembled WGS sequence"/>
</dbReference>
<reference evidence="1 2" key="1">
    <citation type="submission" date="2013-02" db="EMBL/GenBank/DDBJ databases">
        <title>Genome sequence of Candida maltosa Xu316, a potential industrial strain for xylitol and ethanol production.</title>
        <authorList>
            <person name="Yu J."/>
            <person name="Wang Q."/>
            <person name="Geng X."/>
            <person name="Bao W."/>
            <person name="He P."/>
            <person name="Cai J."/>
        </authorList>
    </citation>
    <scope>NUCLEOTIDE SEQUENCE [LARGE SCALE GENOMIC DNA]</scope>
    <source>
        <strain evidence="2">Xu316</strain>
    </source>
</reference>
<dbReference type="Gene3D" id="2.60.40.790">
    <property type="match status" value="1"/>
</dbReference>
<dbReference type="AlphaFoldDB" id="M3K5V4"/>
<protein>
    <recommendedName>
        <fullName evidence="3">SHSP domain-containing protein</fullName>
    </recommendedName>
</protein>
<sequence length="179" mass="20737">MSWFDDIEHDFDDFFHRPRKYSSHIPPNYNPRRIAAQSDRTGGQQLTRRGDFFDDFWKNFSSGKYFVGFDDNLKTKEEPDKYLISYEEEDLGPSSINIDFDKKENELIISVASEEDDSGGGHSARTYHSTLKFEKPINAEDIHGDITDHGIELVLPKEHTDDENIVHIPLSSKRAIKKK</sequence>
<dbReference type="EMBL" id="AOGT01000174">
    <property type="protein sequence ID" value="EMG50610.1"/>
    <property type="molecule type" value="Genomic_DNA"/>
</dbReference>
<comment type="caution">
    <text evidence="1">The sequence shown here is derived from an EMBL/GenBank/DDBJ whole genome shotgun (WGS) entry which is preliminary data.</text>
</comment>
<dbReference type="InterPro" id="IPR008978">
    <property type="entry name" value="HSP20-like_chaperone"/>
</dbReference>